<feature type="domain" description="GH18" evidence="2">
    <location>
        <begin position="89"/>
        <end position="430"/>
    </location>
</feature>
<reference evidence="3" key="1">
    <citation type="submission" date="2007-07" db="EMBL/GenBank/DDBJ databases">
        <title>PCAP assembly of the Caenorhabditis remanei genome.</title>
        <authorList>
            <consortium name="The Caenorhabditis remanei Sequencing Consortium"/>
            <person name="Wilson R.K."/>
        </authorList>
    </citation>
    <scope>NUCLEOTIDE SEQUENCE [LARGE SCALE GENOMIC DNA]</scope>
    <source>
        <strain evidence="3">PB4641</strain>
    </source>
</reference>
<dbReference type="EMBL" id="DS268408">
    <property type="protein sequence ID" value="EFO86337.1"/>
    <property type="molecule type" value="Genomic_DNA"/>
</dbReference>
<dbReference type="PROSITE" id="PS51910">
    <property type="entry name" value="GH18_2"/>
    <property type="match status" value="1"/>
</dbReference>
<keyword evidence="1" id="KW-1133">Transmembrane helix</keyword>
<evidence type="ECO:0000256" key="1">
    <source>
        <dbReference type="SAM" id="Phobius"/>
    </source>
</evidence>
<keyword evidence="1" id="KW-0472">Membrane</keyword>
<dbReference type="Proteomes" id="UP000008281">
    <property type="component" value="Unassembled WGS sequence"/>
</dbReference>
<dbReference type="Gene3D" id="3.10.50.10">
    <property type="match status" value="1"/>
</dbReference>
<dbReference type="KEGG" id="crq:GCK72_005191"/>
<organism evidence="4">
    <name type="scientific">Caenorhabditis remanei</name>
    <name type="common">Caenorhabditis vulgaris</name>
    <dbReference type="NCBI Taxonomy" id="31234"/>
    <lineage>
        <taxon>Eukaryota</taxon>
        <taxon>Metazoa</taxon>
        <taxon>Ecdysozoa</taxon>
        <taxon>Nematoda</taxon>
        <taxon>Chromadorea</taxon>
        <taxon>Rhabditida</taxon>
        <taxon>Rhabditina</taxon>
        <taxon>Rhabditomorpha</taxon>
        <taxon>Rhabditoidea</taxon>
        <taxon>Rhabditidae</taxon>
        <taxon>Peloderinae</taxon>
        <taxon>Caenorhabditis</taxon>
    </lineage>
</organism>
<feature type="transmembrane region" description="Helical" evidence="1">
    <location>
        <begin position="29"/>
        <end position="52"/>
    </location>
</feature>
<dbReference type="InterPro" id="IPR029070">
    <property type="entry name" value="Chitinase_insertion_sf"/>
</dbReference>
<dbReference type="InParanoid" id="E3LH42"/>
<dbReference type="eggNOG" id="KOG2806">
    <property type="taxonomic scope" value="Eukaryota"/>
</dbReference>
<keyword evidence="1" id="KW-0812">Transmembrane</keyword>
<dbReference type="Gene3D" id="3.20.20.80">
    <property type="entry name" value="Glycosidases"/>
    <property type="match status" value="2"/>
</dbReference>
<dbReference type="SUPFAM" id="SSF51445">
    <property type="entry name" value="(Trans)glycosidases"/>
    <property type="match status" value="1"/>
</dbReference>
<name>E3LH42_CAERE</name>
<evidence type="ECO:0000313" key="4">
    <source>
        <dbReference type="Proteomes" id="UP000008281"/>
    </source>
</evidence>
<accession>E3LH42</accession>
<dbReference type="GO" id="GO:0005975">
    <property type="term" value="P:carbohydrate metabolic process"/>
    <property type="evidence" value="ECO:0007669"/>
    <property type="project" value="InterPro"/>
</dbReference>
<dbReference type="InterPro" id="IPR011583">
    <property type="entry name" value="Chitinase_II/V-like_cat"/>
</dbReference>
<keyword evidence="4" id="KW-1185">Reference proteome</keyword>
<dbReference type="GO" id="GO:0008061">
    <property type="term" value="F:chitin binding"/>
    <property type="evidence" value="ECO:0007669"/>
    <property type="project" value="InterPro"/>
</dbReference>
<dbReference type="AlphaFoldDB" id="E3LH42"/>
<dbReference type="InterPro" id="IPR017853">
    <property type="entry name" value="GH"/>
</dbReference>
<dbReference type="STRING" id="31234.E3LH42"/>
<dbReference type="HOGENOM" id="CLU_002833_0_0_1"/>
<dbReference type="OrthoDB" id="10063355at2759"/>
<gene>
    <name evidence="3" type="ORF">CRE_01675</name>
</gene>
<dbReference type="PANTHER" id="PTHR46073">
    <property type="entry name" value="CHITINASE"/>
    <property type="match status" value="1"/>
</dbReference>
<dbReference type="RefSeq" id="XP_003117471.2">
    <property type="nucleotide sequence ID" value="XM_003117423.2"/>
</dbReference>
<dbReference type="SMART" id="SM00636">
    <property type="entry name" value="Glyco_18"/>
    <property type="match status" value="1"/>
</dbReference>
<dbReference type="InterPro" id="IPR001223">
    <property type="entry name" value="Glyco_hydro18_cat"/>
</dbReference>
<dbReference type="CTD" id="9820795"/>
<proteinExistence type="predicted"/>
<evidence type="ECO:0000259" key="2">
    <source>
        <dbReference type="PROSITE" id="PS51910"/>
    </source>
</evidence>
<dbReference type="PANTHER" id="PTHR46073:SF7">
    <property type="entry name" value="GH18 DOMAIN-CONTAINING PROTEIN"/>
    <property type="match status" value="1"/>
</dbReference>
<dbReference type="GeneID" id="9820795"/>
<sequence>MTKNSERRPLNKHSRNRQEEFNCCQTTRIVILVLFFCGLMAWGLSAVILFFYPTGTSTDSTTNATETPTVSTSYPVTVSPFNKPLSCEKRIVGFYSERELKDAKKLELSKLTHAIFAYVEMTWEGNLDLKNDRSTEKFLSLKYKSKNMKTDVKVMVSIGGEENSKNFQSIAINKERKENFLNSVISFLNKYKIDGVDLFWKPIVMNRNHVNLLKDLRRKLDEEGGRKYTISITLPIPELGVSMDPDELLKYADFINIFSMDYYEPSPYHSTVLAAPISPLYSGVDERKHFNVASTVKYFVCETKKPSRFNIVIPFFVRLWKSVKDAVEPTNDAFRRVESLSNRIPSMCRKTLKQNGWNISNASWDEESRSSFIYNPESATYFAFESRESIAEKVKFVNEMNLGGIWLWSVDQDDDENSLLNAVSSEEFCKTSSEDVVKYDYCD</sequence>
<protein>
    <recommendedName>
        <fullName evidence="2">GH18 domain-containing protein</fullName>
    </recommendedName>
</protein>
<evidence type="ECO:0000313" key="3">
    <source>
        <dbReference type="EMBL" id="EFO86337.1"/>
    </source>
</evidence>
<dbReference type="Pfam" id="PF00704">
    <property type="entry name" value="Glyco_hydro_18"/>
    <property type="match status" value="1"/>
</dbReference>